<reference evidence="4" key="1">
    <citation type="submission" date="2025-08" db="UniProtKB">
        <authorList>
            <consortium name="RefSeq"/>
        </authorList>
    </citation>
    <scope>IDENTIFICATION</scope>
</reference>
<dbReference type="RefSeq" id="XP_028260902.1">
    <property type="nucleotide sequence ID" value="XM_028405101.1"/>
</dbReference>
<dbReference type="GeneID" id="114435430"/>
<dbReference type="InterPro" id="IPR016186">
    <property type="entry name" value="C-type_lectin-like/link_sf"/>
</dbReference>
<dbReference type="InterPro" id="IPR016187">
    <property type="entry name" value="CTDL_fold"/>
</dbReference>
<dbReference type="InterPro" id="IPR001304">
    <property type="entry name" value="C-type_lectin-like"/>
</dbReference>
<dbReference type="PROSITE" id="PS50041">
    <property type="entry name" value="C_TYPE_LECTIN_2"/>
    <property type="match status" value="1"/>
</dbReference>
<dbReference type="OrthoDB" id="6369810at2759"/>
<protein>
    <submittedName>
        <fullName evidence="4">Mannose-binding protein C-like</fullName>
    </submittedName>
</protein>
<dbReference type="PANTHER" id="PTHR45784:SF3">
    <property type="entry name" value="C-TYPE LECTIN DOMAIN FAMILY 4 MEMBER K-LIKE-RELATED"/>
    <property type="match status" value="1"/>
</dbReference>
<feature type="signal peptide" evidence="1">
    <location>
        <begin position="1"/>
        <end position="23"/>
    </location>
</feature>
<organism evidence="3 4">
    <name type="scientific">Parambassis ranga</name>
    <name type="common">Indian glassy fish</name>
    <dbReference type="NCBI Taxonomy" id="210632"/>
    <lineage>
        <taxon>Eukaryota</taxon>
        <taxon>Metazoa</taxon>
        <taxon>Chordata</taxon>
        <taxon>Craniata</taxon>
        <taxon>Vertebrata</taxon>
        <taxon>Euteleostomi</taxon>
        <taxon>Actinopterygii</taxon>
        <taxon>Neopterygii</taxon>
        <taxon>Teleostei</taxon>
        <taxon>Neoteleostei</taxon>
        <taxon>Acanthomorphata</taxon>
        <taxon>Ovalentaria</taxon>
        <taxon>Ambassidae</taxon>
        <taxon>Parambassis</taxon>
    </lineage>
</organism>
<dbReference type="SMART" id="SM00034">
    <property type="entry name" value="CLECT"/>
    <property type="match status" value="1"/>
</dbReference>
<evidence type="ECO:0000313" key="4">
    <source>
        <dbReference type="RefSeq" id="XP_028260902.1"/>
    </source>
</evidence>
<feature type="chain" id="PRO_5027848518" evidence="1">
    <location>
        <begin position="24"/>
        <end position="153"/>
    </location>
</feature>
<feature type="domain" description="C-type lectin" evidence="2">
    <location>
        <begin position="29"/>
        <end position="139"/>
    </location>
</feature>
<name>A0A6P7IDD4_9TELE</name>
<gene>
    <name evidence="4" type="primary">LOC114435430</name>
</gene>
<dbReference type="InParanoid" id="A0A6P7IDD4"/>
<accession>A0A6P7IDD4</accession>
<sequence>MEGSLKKLLLLATVFIMKDVTYQSVSRRYILITHQEMSWSEARSYCRTFYSDLATIATERDFNEVASLPQNTTFWIGLYDDVNSWDWSLVGELFNPPGDKRYRRWQEGQPDNARSAQHCVALSKSGTWTDESCSTAITYPLCYGVRTKQRLEF</sequence>
<evidence type="ECO:0000313" key="3">
    <source>
        <dbReference type="Proteomes" id="UP000515145"/>
    </source>
</evidence>
<dbReference type="Gene3D" id="3.10.100.10">
    <property type="entry name" value="Mannose-Binding Protein A, subunit A"/>
    <property type="match status" value="1"/>
</dbReference>
<evidence type="ECO:0000256" key="1">
    <source>
        <dbReference type="SAM" id="SignalP"/>
    </source>
</evidence>
<dbReference type="Pfam" id="PF00059">
    <property type="entry name" value="Lectin_C"/>
    <property type="match status" value="1"/>
</dbReference>
<dbReference type="SUPFAM" id="SSF56436">
    <property type="entry name" value="C-type lectin-like"/>
    <property type="match status" value="1"/>
</dbReference>
<keyword evidence="1" id="KW-0732">Signal</keyword>
<keyword evidence="3" id="KW-1185">Reference proteome</keyword>
<dbReference type="AlphaFoldDB" id="A0A6P7IDD4"/>
<evidence type="ECO:0000259" key="2">
    <source>
        <dbReference type="PROSITE" id="PS50041"/>
    </source>
</evidence>
<dbReference type="Proteomes" id="UP000515145">
    <property type="component" value="Chromosome 5"/>
</dbReference>
<proteinExistence type="predicted"/>
<dbReference type="PANTHER" id="PTHR45784">
    <property type="entry name" value="C-TYPE LECTIN DOMAIN FAMILY 20 MEMBER A-RELATED"/>
    <property type="match status" value="1"/>
</dbReference>